<dbReference type="InterPro" id="IPR037239">
    <property type="entry name" value="OSBP_sf"/>
</dbReference>
<dbReference type="Pfam" id="PF01237">
    <property type="entry name" value="Oxysterol_BP"/>
    <property type="match status" value="1"/>
</dbReference>
<sequence>MTVKTLTPAAIRCDEKAHEQNTKSAWFQFIKSIATFKGDLTSLTAPPFLLAPQSIVEYATYWSEHPSLLVAPAKEKNAEKRALLVLQWFLSTLKHQHASKDDNGKRKKPKPLNPFLGEIFLGKWVDESGTTELVSEQVSHHPPKTAYSIWNDAHGVRLEGHIAPRAWFNGAINIERKGYGILHIDEYKEDHLISMPKVHVEGVVTFQIAPELSGTSYIRSSSGYTSRIDYSCKGWLRGKSNSFVATLYRDGDEKNPLYVLEGQWSSSYTIKNKGGKTLQTVDLGKLRRTPLQMAPVEKQHPLESRRAWQLVVDAINENDIFAVGHEKSKIENAQRALRREEKALGVVWNQRYFTEMKEDHLVKKLVTRGKDEEAGEEHMVWRFDKDKYRRILDNQRDGIKSPTHSRFDSGVGFAGGEDCDGI</sequence>
<keyword evidence="4" id="KW-1185">Reference proteome</keyword>
<name>A0A1Y2DQK3_9PEZI</name>
<proteinExistence type="inferred from homology"/>
<dbReference type="GeneID" id="63772541"/>
<dbReference type="GO" id="GO:0016020">
    <property type="term" value="C:membrane"/>
    <property type="evidence" value="ECO:0007669"/>
    <property type="project" value="TreeGrafter"/>
</dbReference>
<dbReference type="GO" id="GO:0008142">
    <property type="term" value="F:oxysterol binding"/>
    <property type="evidence" value="ECO:0007669"/>
    <property type="project" value="TreeGrafter"/>
</dbReference>
<gene>
    <name evidence="3" type="ORF">BCR38DRAFT_347255</name>
</gene>
<dbReference type="Gene3D" id="2.40.160.120">
    <property type="match status" value="1"/>
</dbReference>
<dbReference type="PANTHER" id="PTHR10972">
    <property type="entry name" value="OXYSTEROL-BINDING PROTEIN-RELATED"/>
    <property type="match status" value="1"/>
</dbReference>
<evidence type="ECO:0000313" key="4">
    <source>
        <dbReference type="Proteomes" id="UP000193689"/>
    </source>
</evidence>
<dbReference type="OrthoDB" id="14833at2759"/>
<comment type="similarity">
    <text evidence="1 2">Belongs to the OSBP family.</text>
</comment>
<dbReference type="InterPro" id="IPR018494">
    <property type="entry name" value="Oxysterol-bd_CS"/>
</dbReference>
<evidence type="ECO:0000313" key="3">
    <source>
        <dbReference type="EMBL" id="ORY61414.1"/>
    </source>
</evidence>
<dbReference type="EMBL" id="MCFJ01000010">
    <property type="protein sequence ID" value="ORY61414.1"/>
    <property type="molecule type" value="Genomic_DNA"/>
</dbReference>
<dbReference type="PROSITE" id="PS01013">
    <property type="entry name" value="OSBP"/>
    <property type="match status" value="1"/>
</dbReference>
<dbReference type="Gene3D" id="1.10.287.2720">
    <property type="match status" value="1"/>
</dbReference>
<evidence type="ECO:0000256" key="1">
    <source>
        <dbReference type="ARBA" id="ARBA00008842"/>
    </source>
</evidence>
<dbReference type="InParanoid" id="A0A1Y2DQK3"/>
<accession>A0A1Y2DQK3</accession>
<dbReference type="STRING" id="1141098.A0A1Y2DQK3"/>
<comment type="caution">
    <text evidence="3">The sequence shown here is derived from an EMBL/GenBank/DDBJ whole genome shotgun (WGS) entry which is preliminary data.</text>
</comment>
<dbReference type="AlphaFoldDB" id="A0A1Y2DQK3"/>
<reference evidence="3 4" key="1">
    <citation type="submission" date="2016-07" db="EMBL/GenBank/DDBJ databases">
        <title>Pervasive Adenine N6-methylation of Active Genes in Fungi.</title>
        <authorList>
            <consortium name="DOE Joint Genome Institute"/>
            <person name="Mondo S.J."/>
            <person name="Dannebaum R.O."/>
            <person name="Kuo R.C."/>
            <person name="Labutti K."/>
            <person name="Haridas S."/>
            <person name="Kuo A."/>
            <person name="Salamov A."/>
            <person name="Ahrendt S.R."/>
            <person name="Lipzen A."/>
            <person name="Sullivan W."/>
            <person name="Andreopoulos W.B."/>
            <person name="Clum A."/>
            <person name="Lindquist E."/>
            <person name="Daum C."/>
            <person name="Ramamoorthy G.K."/>
            <person name="Gryganskyi A."/>
            <person name="Culley D."/>
            <person name="Magnuson J.K."/>
            <person name="James T.Y."/>
            <person name="O'Malley M.A."/>
            <person name="Stajich J.E."/>
            <person name="Spatafora J.W."/>
            <person name="Visel A."/>
            <person name="Grigoriev I.V."/>
        </authorList>
    </citation>
    <scope>NUCLEOTIDE SEQUENCE [LARGE SCALE GENOMIC DNA]</scope>
    <source>
        <strain evidence="3 4">CBS 129021</strain>
    </source>
</reference>
<evidence type="ECO:0008006" key="5">
    <source>
        <dbReference type="Google" id="ProtNLM"/>
    </source>
</evidence>
<dbReference type="SUPFAM" id="SSF144000">
    <property type="entry name" value="Oxysterol-binding protein-like"/>
    <property type="match status" value="1"/>
</dbReference>
<organism evidence="3 4">
    <name type="scientific">Pseudomassariella vexata</name>
    <dbReference type="NCBI Taxonomy" id="1141098"/>
    <lineage>
        <taxon>Eukaryota</taxon>
        <taxon>Fungi</taxon>
        <taxon>Dikarya</taxon>
        <taxon>Ascomycota</taxon>
        <taxon>Pezizomycotina</taxon>
        <taxon>Sordariomycetes</taxon>
        <taxon>Xylariomycetidae</taxon>
        <taxon>Amphisphaeriales</taxon>
        <taxon>Pseudomassariaceae</taxon>
        <taxon>Pseudomassariella</taxon>
    </lineage>
</organism>
<dbReference type="Proteomes" id="UP000193689">
    <property type="component" value="Unassembled WGS sequence"/>
</dbReference>
<protein>
    <recommendedName>
        <fullName evidence="5">Oxysterol-binding protein</fullName>
    </recommendedName>
</protein>
<dbReference type="GO" id="GO:0005829">
    <property type="term" value="C:cytosol"/>
    <property type="evidence" value="ECO:0007669"/>
    <property type="project" value="TreeGrafter"/>
</dbReference>
<dbReference type="RefSeq" id="XP_040713491.1">
    <property type="nucleotide sequence ID" value="XM_040856329.1"/>
</dbReference>
<evidence type="ECO:0000256" key="2">
    <source>
        <dbReference type="RuleBase" id="RU003844"/>
    </source>
</evidence>
<dbReference type="PANTHER" id="PTHR10972:SF184">
    <property type="entry name" value="OXYSTEROL-BINDING PROTEIN HOMOLOG 4-RELATED"/>
    <property type="match status" value="1"/>
</dbReference>
<dbReference type="Gene3D" id="3.30.70.3490">
    <property type="match status" value="1"/>
</dbReference>
<dbReference type="InterPro" id="IPR000648">
    <property type="entry name" value="Oxysterol-bd"/>
</dbReference>
<dbReference type="Gene3D" id="6.10.250.1430">
    <property type="match status" value="1"/>
</dbReference>